<keyword evidence="1" id="KW-0732">Signal</keyword>
<feature type="signal peptide" evidence="1">
    <location>
        <begin position="1"/>
        <end position="18"/>
    </location>
</feature>
<dbReference type="AlphaFoldDB" id="A0A1B0BS82"/>
<evidence type="ECO:0000256" key="1">
    <source>
        <dbReference type="SAM" id="SignalP"/>
    </source>
</evidence>
<organism evidence="2 3">
    <name type="scientific">Glossina palpalis gambiensis</name>
    <dbReference type="NCBI Taxonomy" id="67801"/>
    <lineage>
        <taxon>Eukaryota</taxon>
        <taxon>Metazoa</taxon>
        <taxon>Ecdysozoa</taxon>
        <taxon>Arthropoda</taxon>
        <taxon>Hexapoda</taxon>
        <taxon>Insecta</taxon>
        <taxon>Pterygota</taxon>
        <taxon>Neoptera</taxon>
        <taxon>Endopterygota</taxon>
        <taxon>Diptera</taxon>
        <taxon>Brachycera</taxon>
        <taxon>Muscomorpha</taxon>
        <taxon>Hippoboscoidea</taxon>
        <taxon>Glossinidae</taxon>
        <taxon>Glossina</taxon>
    </lineage>
</organism>
<evidence type="ECO:0000313" key="3">
    <source>
        <dbReference type="Proteomes" id="UP000092460"/>
    </source>
</evidence>
<keyword evidence="3" id="KW-1185">Reference proteome</keyword>
<sequence length="118" mass="13574">MTALCLSLNLLIVHNSRPTHYVLNNDCTFVFDYSSVSDFRRILWGFVITYLCVANNAAGSEVDEANNGWECIANKRKRLKHLKRLHLGWCKLDNKKRMPTSYNQSKLIMINSALLINV</sequence>
<dbReference type="VEuPathDB" id="VectorBase:GPPI038970"/>
<dbReference type="Proteomes" id="UP000092460">
    <property type="component" value="Unassembled WGS sequence"/>
</dbReference>
<feature type="chain" id="PRO_5008405132" evidence="1">
    <location>
        <begin position="19"/>
        <end position="118"/>
    </location>
</feature>
<protein>
    <submittedName>
        <fullName evidence="2">Uncharacterized protein</fullName>
    </submittedName>
</protein>
<dbReference type="EnsemblMetazoa" id="GPPI038970-RA">
    <property type="protein sequence ID" value="GPPI038970-PA"/>
    <property type="gene ID" value="GPPI038970"/>
</dbReference>
<name>A0A1B0BS82_9MUSC</name>
<accession>A0A1B0BS82</accession>
<evidence type="ECO:0000313" key="2">
    <source>
        <dbReference type="EnsemblMetazoa" id="GPPI038970-PA"/>
    </source>
</evidence>
<proteinExistence type="predicted"/>
<reference evidence="2" key="2">
    <citation type="submission" date="2020-05" db="UniProtKB">
        <authorList>
            <consortium name="EnsemblMetazoa"/>
        </authorList>
    </citation>
    <scope>IDENTIFICATION</scope>
    <source>
        <strain evidence="2">IAEA</strain>
    </source>
</reference>
<reference evidence="3" key="1">
    <citation type="submission" date="2015-01" db="EMBL/GenBank/DDBJ databases">
        <authorList>
            <person name="Aksoy S."/>
            <person name="Warren W."/>
            <person name="Wilson R.K."/>
        </authorList>
    </citation>
    <scope>NUCLEOTIDE SEQUENCE [LARGE SCALE GENOMIC DNA]</scope>
    <source>
        <strain evidence="3">IAEA</strain>
    </source>
</reference>
<dbReference type="EMBL" id="JXJN01019558">
    <property type="status" value="NOT_ANNOTATED_CDS"/>
    <property type="molecule type" value="Genomic_DNA"/>
</dbReference>